<comment type="caution">
    <text evidence="2">The sequence shown here is derived from an EMBL/GenBank/DDBJ whole genome shotgun (WGS) entry which is preliminary data.</text>
</comment>
<proteinExistence type="predicted"/>
<evidence type="ECO:0000313" key="2">
    <source>
        <dbReference type="EMBL" id="PQB08885.1"/>
    </source>
</evidence>
<evidence type="ECO:0008006" key="4">
    <source>
        <dbReference type="Google" id="ProtNLM"/>
    </source>
</evidence>
<keyword evidence="1" id="KW-1133">Transmembrane helix</keyword>
<protein>
    <recommendedName>
        <fullName evidence="4">DUF304 domain-containing protein</fullName>
    </recommendedName>
</protein>
<dbReference type="Proteomes" id="UP000239522">
    <property type="component" value="Unassembled WGS sequence"/>
</dbReference>
<feature type="transmembrane region" description="Helical" evidence="1">
    <location>
        <begin position="12"/>
        <end position="29"/>
    </location>
</feature>
<evidence type="ECO:0000313" key="3">
    <source>
        <dbReference type="Proteomes" id="UP000239522"/>
    </source>
</evidence>
<evidence type="ECO:0000256" key="1">
    <source>
        <dbReference type="SAM" id="Phobius"/>
    </source>
</evidence>
<gene>
    <name evidence="2" type="ORF">BST83_00520</name>
</gene>
<dbReference type="AlphaFoldDB" id="A0A2S7L1U7"/>
<sequence length="128" mass="14827">MKIDFTKKQLNLNLMYALLFLIIGLPELFRDADIWMFVLAILLPISCVLRCGYQKKYQYITIEHGSIRTNNFFQKEVQLSEIKTIEKYAGNYILKTDTKKLTIDTTIIAPNSLTALNAALDNLAIEWY</sequence>
<keyword evidence="1" id="KW-0812">Transmembrane</keyword>
<keyword evidence="1" id="KW-0472">Membrane</keyword>
<feature type="transmembrane region" description="Helical" evidence="1">
    <location>
        <begin position="35"/>
        <end position="53"/>
    </location>
</feature>
<keyword evidence="3" id="KW-1185">Reference proteome</keyword>
<accession>A0A2S7L1U7</accession>
<reference evidence="2 3" key="1">
    <citation type="submission" date="2016-11" db="EMBL/GenBank/DDBJ databases">
        <title>Trade-off between light-utilization and light-protection in marine flavobacteria.</title>
        <authorList>
            <person name="Kumagai Y."/>
        </authorList>
    </citation>
    <scope>NUCLEOTIDE SEQUENCE [LARGE SCALE GENOMIC DNA]</scope>
    <source>
        <strain evidence="2 3">ATCC 700397</strain>
    </source>
</reference>
<dbReference type="EMBL" id="MQUA01000004">
    <property type="protein sequence ID" value="PQB08885.1"/>
    <property type="molecule type" value="Genomic_DNA"/>
</dbReference>
<organism evidence="2 3">
    <name type="scientific">Polaribacter filamentus</name>
    <dbReference type="NCBI Taxonomy" id="53483"/>
    <lineage>
        <taxon>Bacteria</taxon>
        <taxon>Pseudomonadati</taxon>
        <taxon>Bacteroidota</taxon>
        <taxon>Flavobacteriia</taxon>
        <taxon>Flavobacteriales</taxon>
        <taxon>Flavobacteriaceae</taxon>
    </lineage>
</organism>
<name>A0A2S7L1U7_9FLAO</name>